<name>A0A9W4DNE5_9ACTN</name>
<sequence>MVEKEPARRRMGPVQELAKRLGVALSARMLWTLAVRLIDHH</sequence>
<protein>
    <submittedName>
        <fullName evidence="1">Uncharacterized protein</fullName>
    </submittedName>
</protein>
<dbReference type="EMBL" id="CAJSLV010000002">
    <property type="protein sequence ID" value="CAG6391118.1"/>
    <property type="molecule type" value="Genomic_DNA"/>
</dbReference>
<dbReference type="AlphaFoldDB" id="A0A9W4DNE5"/>
<keyword evidence="2" id="KW-1185">Reference proteome</keyword>
<reference evidence="1" key="1">
    <citation type="submission" date="2021-05" db="EMBL/GenBank/DDBJ databases">
        <authorList>
            <person name="Arsene-Ploetze F."/>
        </authorList>
    </citation>
    <scope>NUCLEOTIDE SEQUENCE</scope>
    <source>
        <strain evidence="1">DSM 42138</strain>
    </source>
</reference>
<accession>A0A9W4DNE5</accession>
<proteinExistence type="predicted"/>
<organism evidence="1 2">
    <name type="scientific">Actinacidiphila cocklensis</name>
    <dbReference type="NCBI Taxonomy" id="887465"/>
    <lineage>
        <taxon>Bacteria</taxon>
        <taxon>Bacillati</taxon>
        <taxon>Actinomycetota</taxon>
        <taxon>Actinomycetes</taxon>
        <taxon>Kitasatosporales</taxon>
        <taxon>Streptomycetaceae</taxon>
        <taxon>Actinacidiphila</taxon>
    </lineage>
</organism>
<gene>
    <name evidence="1" type="ORF">SCOCK_100184</name>
</gene>
<evidence type="ECO:0000313" key="1">
    <source>
        <dbReference type="EMBL" id="CAG6391118.1"/>
    </source>
</evidence>
<evidence type="ECO:0000313" key="2">
    <source>
        <dbReference type="Proteomes" id="UP001152519"/>
    </source>
</evidence>
<comment type="caution">
    <text evidence="1">The sequence shown here is derived from an EMBL/GenBank/DDBJ whole genome shotgun (WGS) entry which is preliminary data.</text>
</comment>
<dbReference type="Proteomes" id="UP001152519">
    <property type="component" value="Unassembled WGS sequence"/>
</dbReference>